<evidence type="ECO:0000313" key="2">
    <source>
        <dbReference type="EMBL" id="KAJ7203023.1"/>
    </source>
</evidence>
<protein>
    <submittedName>
        <fullName evidence="2">Uncharacterized protein</fullName>
    </submittedName>
</protein>
<sequence length="632" mass="68853">MCTCTGATQSRGVEPEQLEMGPVEVARAPAEHSIKAQGKNKYKNKYNSRTSQLQNRCRNVPAQQDRENPYHLFVTERGQRRFLQQPHAQRRTRIRGHSMRMRQLLAGSHTRRKSTSLVAGEKKGRAEATGMPSEIQVFNARGQRPHPREDRKERVEKEPYQRGHGRHKRGTLFVDDLAWARTSACTSPAADPFSGFVHPRRPGRRWKASREFATAVTWAADVRRGKRMFMWTRPLKVFACVYIAGRAENIEAGVRRAAEAENDRRPATSGWRHAHGQRVAGIARRGRCMRPAACVTACAATGGYRSSAARAASGQREEASGQLGAGSGQRAAGSGQRVAGGGWRVLGWRVLGWRVLGWRVAGNAQRATGDAQGAACSERRGKRTRSGGMRLVREVGGECCLPRVRVAGAGGDIKRVSAARGRRIQRAAQCGRRATSGGSCALRTQTLSGERRASGSCELRARTAGDGRRLLRDARGQTAAGVESYAACTRRGERSLSLANNGTASDCNTHRNGERVAEMYTVVVDSDGPMGPISHTGTPQGPQRPYCPIVRAGREGPHDPKRKYSIINILASLPDVHILGVNFYGSIIGNAIIFGIRECGQWRGSGALKVRHSGAHSGSKGTDTGLNIFPAR</sequence>
<feature type="region of interest" description="Disordered" evidence="1">
    <location>
        <begin position="612"/>
        <end position="632"/>
    </location>
</feature>
<feature type="region of interest" description="Disordered" evidence="1">
    <location>
        <begin position="107"/>
        <end position="166"/>
    </location>
</feature>
<name>A0AAD6V975_9AGAR</name>
<dbReference type="AlphaFoldDB" id="A0AAD6V975"/>
<gene>
    <name evidence="2" type="ORF">GGX14DRAFT_398992</name>
</gene>
<keyword evidence="3" id="KW-1185">Reference proteome</keyword>
<proteinExistence type="predicted"/>
<feature type="region of interest" description="Disordered" evidence="1">
    <location>
        <begin position="311"/>
        <end position="335"/>
    </location>
</feature>
<dbReference type="Proteomes" id="UP001219525">
    <property type="component" value="Unassembled WGS sequence"/>
</dbReference>
<organism evidence="2 3">
    <name type="scientific">Mycena pura</name>
    <dbReference type="NCBI Taxonomy" id="153505"/>
    <lineage>
        <taxon>Eukaryota</taxon>
        <taxon>Fungi</taxon>
        <taxon>Dikarya</taxon>
        <taxon>Basidiomycota</taxon>
        <taxon>Agaricomycotina</taxon>
        <taxon>Agaricomycetes</taxon>
        <taxon>Agaricomycetidae</taxon>
        <taxon>Agaricales</taxon>
        <taxon>Marasmiineae</taxon>
        <taxon>Mycenaceae</taxon>
        <taxon>Mycena</taxon>
    </lineage>
</organism>
<evidence type="ECO:0000256" key="1">
    <source>
        <dbReference type="SAM" id="MobiDB-lite"/>
    </source>
</evidence>
<dbReference type="EMBL" id="JARJCW010000052">
    <property type="protein sequence ID" value="KAJ7203023.1"/>
    <property type="molecule type" value="Genomic_DNA"/>
</dbReference>
<reference evidence="2" key="1">
    <citation type="submission" date="2023-03" db="EMBL/GenBank/DDBJ databases">
        <title>Massive genome expansion in bonnet fungi (Mycena s.s.) driven by repeated elements and novel gene families across ecological guilds.</title>
        <authorList>
            <consortium name="Lawrence Berkeley National Laboratory"/>
            <person name="Harder C.B."/>
            <person name="Miyauchi S."/>
            <person name="Viragh M."/>
            <person name="Kuo A."/>
            <person name="Thoen E."/>
            <person name="Andreopoulos B."/>
            <person name="Lu D."/>
            <person name="Skrede I."/>
            <person name="Drula E."/>
            <person name="Henrissat B."/>
            <person name="Morin E."/>
            <person name="Kohler A."/>
            <person name="Barry K."/>
            <person name="LaButti K."/>
            <person name="Morin E."/>
            <person name="Salamov A."/>
            <person name="Lipzen A."/>
            <person name="Mereny Z."/>
            <person name="Hegedus B."/>
            <person name="Baldrian P."/>
            <person name="Stursova M."/>
            <person name="Weitz H."/>
            <person name="Taylor A."/>
            <person name="Grigoriev I.V."/>
            <person name="Nagy L.G."/>
            <person name="Martin F."/>
            <person name="Kauserud H."/>
        </authorList>
    </citation>
    <scope>NUCLEOTIDE SEQUENCE</scope>
    <source>
        <strain evidence="2">9144</strain>
    </source>
</reference>
<feature type="compositionally biased region" description="Basic and acidic residues" evidence="1">
    <location>
        <begin position="146"/>
        <end position="161"/>
    </location>
</feature>
<evidence type="ECO:0000313" key="3">
    <source>
        <dbReference type="Proteomes" id="UP001219525"/>
    </source>
</evidence>
<accession>A0AAD6V975</accession>
<comment type="caution">
    <text evidence="2">The sequence shown here is derived from an EMBL/GenBank/DDBJ whole genome shotgun (WGS) entry which is preliminary data.</text>
</comment>